<protein>
    <submittedName>
        <fullName evidence="1">Uncharacterized protein</fullName>
    </submittedName>
</protein>
<comment type="caution">
    <text evidence="1">The sequence shown here is derived from an EMBL/GenBank/DDBJ whole genome shotgun (WGS) entry which is preliminary data.</text>
</comment>
<gene>
    <name evidence="1" type="ORF">MRB53_006615</name>
</gene>
<name>A0ACC2MIA4_PERAE</name>
<reference evidence="1 2" key="1">
    <citation type="journal article" date="2022" name="Hortic Res">
        <title>A haplotype resolved chromosomal level avocado genome allows analysis of novel avocado genes.</title>
        <authorList>
            <person name="Nath O."/>
            <person name="Fletcher S.J."/>
            <person name="Hayward A."/>
            <person name="Shaw L.M."/>
            <person name="Masouleh A.K."/>
            <person name="Furtado A."/>
            <person name="Henry R.J."/>
            <person name="Mitter N."/>
        </authorList>
    </citation>
    <scope>NUCLEOTIDE SEQUENCE [LARGE SCALE GENOMIC DNA]</scope>
    <source>
        <strain evidence="2">cv. Hass</strain>
    </source>
</reference>
<proteinExistence type="predicted"/>
<organism evidence="1 2">
    <name type="scientific">Persea americana</name>
    <name type="common">Avocado</name>
    <dbReference type="NCBI Taxonomy" id="3435"/>
    <lineage>
        <taxon>Eukaryota</taxon>
        <taxon>Viridiplantae</taxon>
        <taxon>Streptophyta</taxon>
        <taxon>Embryophyta</taxon>
        <taxon>Tracheophyta</taxon>
        <taxon>Spermatophyta</taxon>
        <taxon>Magnoliopsida</taxon>
        <taxon>Magnoliidae</taxon>
        <taxon>Laurales</taxon>
        <taxon>Lauraceae</taxon>
        <taxon>Persea</taxon>
    </lineage>
</organism>
<keyword evidence="2" id="KW-1185">Reference proteome</keyword>
<sequence length="92" mass="10329">MVLDKSYPLHTEAQLMVEVELIEFQCGAQFYVPLGSTSRQPAESDEDASSSVYLENTSTLNSDKEICLCTKSRSKPMAYEDNDCRITANLNR</sequence>
<evidence type="ECO:0000313" key="1">
    <source>
        <dbReference type="EMBL" id="KAJ8644867.1"/>
    </source>
</evidence>
<evidence type="ECO:0000313" key="2">
    <source>
        <dbReference type="Proteomes" id="UP001234297"/>
    </source>
</evidence>
<accession>A0ACC2MIA4</accession>
<dbReference type="Proteomes" id="UP001234297">
    <property type="component" value="Chromosome 2"/>
</dbReference>
<dbReference type="EMBL" id="CM056810">
    <property type="protein sequence ID" value="KAJ8644867.1"/>
    <property type="molecule type" value="Genomic_DNA"/>
</dbReference>